<protein>
    <submittedName>
        <fullName evidence="4">Esterase</fullName>
    </submittedName>
</protein>
<dbReference type="SUPFAM" id="SSF53474">
    <property type="entry name" value="alpha/beta-Hydrolases"/>
    <property type="match status" value="1"/>
</dbReference>
<dbReference type="EMBL" id="AP023361">
    <property type="protein sequence ID" value="BCJ90549.1"/>
    <property type="molecule type" value="Genomic_DNA"/>
</dbReference>
<dbReference type="Gene3D" id="3.40.50.1820">
    <property type="entry name" value="alpha/beta hydrolase"/>
    <property type="match status" value="1"/>
</dbReference>
<dbReference type="Proteomes" id="UP000515317">
    <property type="component" value="Chromosome"/>
</dbReference>
<dbReference type="InterPro" id="IPR013094">
    <property type="entry name" value="AB_hydrolase_3"/>
</dbReference>
<dbReference type="KEGG" id="tso:IZ6_12840"/>
<evidence type="ECO:0000256" key="1">
    <source>
        <dbReference type="ARBA" id="ARBA00010515"/>
    </source>
</evidence>
<comment type="similarity">
    <text evidence="1">Belongs to the 'GDXG' lipolytic enzyme family.</text>
</comment>
<dbReference type="PROSITE" id="PS01173">
    <property type="entry name" value="LIPASE_GDXG_HIS"/>
    <property type="match status" value="1"/>
</dbReference>
<dbReference type="InterPro" id="IPR050300">
    <property type="entry name" value="GDXG_lipolytic_enzyme"/>
</dbReference>
<gene>
    <name evidence="4" type="ORF">IZ6_12840</name>
</gene>
<reference evidence="4 5" key="1">
    <citation type="submission" date="2020-08" db="EMBL/GenBank/DDBJ databases">
        <title>Genome sequence of Rhizobiales bacterium strain IZ6.</title>
        <authorList>
            <person name="Nakai R."/>
            <person name="Naganuma T."/>
        </authorList>
    </citation>
    <scope>NUCLEOTIDE SEQUENCE [LARGE SCALE GENOMIC DNA]</scope>
    <source>
        <strain evidence="4 5">IZ6</strain>
    </source>
</reference>
<dbReference type="InterPro" id="IPR029058">
    <property type="entry name" value="AB_hydrolase_fold"/>
</dbReference>
<evidence type="ECO:0000256" key="2">
    <source>
        <dbReference type="ARBA" id="ARBA00022801"/>
    </source>
</evidence>
<dbReference type="GO" id="GO:0016787">
    <property type="term" value="F:hydrolase activity"/>
    <property type="evidence" value="ECO:0007669"/>
    <property type="project" value="UniProtKB-KW"/>
</dbReference>
<dbReference type="AlphaFoldDB" id="A0A6S6QNL3"/>
<proteinExistence type="inferred from homology"/>
<evidence type="ECO:0000313" key="5">
    <source>
        <dbReference type="Proteomes" id="UP000515317"/>
    </source>
</evidence>
<organism evidence="4 5">
    <name type="scientific">Terrihabitans soli</name>
    <dbReference type="NCBI Taxonomy" id="708113"/>
    <lineage>
        <taxon>Bacteria</taxon>
        <taxon>Pseudomonadati</taxon>
        <taxon>Pseudomonadota</taxon>
        <taxon>Alphaproteobacteria</taxon>
        <taxon>Hyphomicrobiales</taxon>
        <taxon>Terrihabitans</taxon>
    </lineage>
</organism>
<dbReference type="Pfam" id="PF07859">
    <property type="entry name" value="Abhydrolase_3"/>
    <property type="match status" value="1"/>
</dbReference>
<sequence>MSKNSSLAMRTEPLANGPVLEPETQDFVTSIQGLPPITTLTPEGARNLILNAQKSVAVSLPDVVSEDRVLKIGPTGRTNIRVIRPAEAKGTLPAVVYIHGGGWVFGDKETHDRLIREIAVGANAVIVFVDYERSPESRFPIAVEQSYAVTDYVAKHAAEFGIDPTRLAIAGDSVGGNMTAVVAIMAKERNGPAIAAQLLFYPVTDASMSTDSYDEFADGPWLTKKAMAFFWERYLPEASKREDVHASPLNAPLDALRGLPRTLLLVDENDVLRDEGEAYGRKLTEAGVSVTSLRYNGTIHDFMMLNALAGTPAVRAAVGVANGYLRNVFAH</sequence>
<evidence type="ECO:0000259" key="3">
    <source>
        <dbReference type="Pfam" id="PF07859"/>
    </source>
</evidence>
<dbReference type="PANTHER" id="PTHR48081:SF8">
    <property type="entry name" value="ALPHA_BETA HYDROLASE FOLD-3 DOMAIN-CONTAINING PROTEIN-RELATED"/>
    <property type="match status" value="1"/>
</dbReference>
<evidence type="ECO:0000313" key="4">
    <source>
        <dbReference type="EMBL" id="BCJ90549.1"/>
    </source>
</evidence>
<keyword evidence="2" id="KW-0378">Hydrolase</keyword>
<feature type="domain" description="Alpha/beta hydrolase fold-3" evidence="3">
    <location>
        <begin position="95"/>
        <end position="303"/>
    </location>
</feature>
<accession>A0A6S6QNL3</accession>
<dbReference type="RefSeq" id="WP_222877173.1">
    <property type="nucleotide sequence ID" value="NZ_AP023361.1"/>
</dbReference>
<dbReference type="PANTHER" id="PTHR48081">
    <property type="entry name" value="AB HYDROLASE SUPERFAMILY PROTEIN C4A8.06C"/>
    <property type="match status" value="1"/>
</dbReference>
<dbReference type="InterPro" id="IPR002168">
    <property type="entry name" value="Lipase_GDXG_HIS_AS"/>
</dbReference>
<keyword evidence="5" id="KW-1185">Reference proteome</keyword>
<name>A0A6S6QNL3_9HYPH</name>